<dbReference type="InterPro" id="IPR000595">
    <property type="entry name" value="cNMP-bd_dom"/>
</dbReference>
<evidence type="ECO:0000256" key="6">
    <source>
        <dbReference type="ARBA" id="ARBA00022989"/>
    </source>
</evidence>
<keyword evidence="8" id="KW-0472">Membrane</keyword>
<dbReference type="EMBL" id="BMYK01000032">
    <property type="protein sequence ID" value="GHD00459.1"/>
    <property type="molecule type" value="Genomic_DNA"/>
</dbReference>
<dbReference type="SMART" id="SM00100">
    <property type="entry name" value="cNMP"/>
    <property type="match status" value="1"/>
</dbReference>
<dbReference type="PROSITE" id="PS51635">
    <property type="entry name" value="PNPLA"/>
    <property type="match status" value="1"/>
</dbReference>
<keyword evidence="7" id="KW-0443">Lipid metabolism</keyword>
<dbReference type="InterPro" id="IPR050301">
    <property type="entry name" value="NTE"/>
</dbReference>
<feature type="domain" description="PNPLA" evidence="11">
    <location>
        <begin position="347"/>
        <end position="413"/>
    </location>
</feature>
<sequence length="413" mass="44640">MDSSTARQRFHDELLARHLSTIFGEVEPTALAHLRRHLRWIEIAGGETLMHQGEQGDSMYLIVSGRLRAYVRGADGSERMVGEMARGQTVGEMSLYTGEPRAATVVAVRDSVLVRLGKSEFVPLLESSAQVSIALTRQIVQRLKGEHRQQAHERPVAISLVPITDGVDAAAFAAELARQVGERLALTQGQGRVRIVDAAQVHQALADAGVSLDDADPEARADASRRVALLLDEIEATHDAVLLLADASPTAWTQRCCRHCDELLLLADAGQPVALHAVEQQFLMHRPPRTEVSELLVLLHPAERRAPQGTAAWLARRPLAGHVHLRPALARDMARMARLLTRTAVGLVLAGGGARGFAHLGVYRVLREHGVEIDWVGGTSIGAVMAAYVASDQGLETVMANARSAFAVNPTGE</sequence>
<evidence type="ECO:0000256" key="9">
    <source>
        <dbReference type="PROSITE-ProRule" id="PRU01161"/>
    </source>
</evidence>
<evidence type="ECO:0000313" key="12">
    <source>
        <dbReference type="EMBL" id="GHD00459.1"/>
    </source>
</evidence>
<dbReference type="InterPro" id="IPR056556">
    <property type="entry name" value="NTE1_P-loop_dom"/>
</dbReference>
<evidence type="ECO:0000256" key="2">
    <source>
        <dbReference type="ARBA" id="ARBA00006636"/>
    </source>
</evidence>
<dbReference type="Pfam" id="PF24179">
    <property type="entry name" value="NTE_Ploop"/>
    <property type="match status" value="1"/>
</dbReference>
<keyword evidence="4" id="KW-0378">Hydrolase</keyword>
<evidence type="ECO:0000256" key="4">
    <source>
        <dbReference type="ARBA" id="ARBA00022801"/>
    </source>
</evidence>
<dbReference type="InterPro" id="IPR002641">
    <property type="entry name" value="PNPLA_dom"/>
</dbReference>
<feature type="domain" description="Cyclic nucleotide-binding" evidence="10">
    <location>
        <begin position="22"/>
        <end position="142"/>
    </location>
</feature>
<evidence type="ECO:0000256" key="5">
    <source>
        <dbReference type="ARBA" id="ARBA00022963"/>
    </source>
</evidence>
<evidence type="ECO:0000256" key="1">
    <source>
        <dbReference type="ARBA" id="ARBA00004370"/>
    </source>
</evidence>
<proteinExistence type="inferred from homology"/>
<dbReference type="PROSITE" id="PS01237">
    <property type="entry name" value="UPF0028"/>
    <property type="match status" value="1"/>
</dbReference>
<accession>A0ABQ3GB91</accession>
<feature type="short sequence motif" description="GXGXXG" evidence="9">
    <location>
        <begin position="351"/>
        <end position="356"/>
    </location>
</feature>
<dbReference type="PROSITE" id="PS00889">
    <property type="entry name" value="CNMP_BINDING_2"/>
    <property type="match status" value="1"/>
</dbReference>
<dbReference type="SUPFAM" id="SSF51206">
    <property type="entry name" value="cAMP-binding domain-like"/>
    <property type="match status" value="1"/>
</dbReference>
<dbReference type="PANTHER" id="PTHR14226">
    <property type="entry name" value="NEUROPATHY TARGET ESTERASE/SWISS CHEESE D.MELANOGASTER"/>
    <property type="match status" value="1"/>
</dbReference>
<comment type="subcellular location">
    <subcellularLocation>
        <location evidence="1">Membrane</location>
    </subcellularLocation>
</comment>
<dbReference type="SUPFAM" id="SSF52151">
    <property type="entry name" value="FabD/lysophospholipase-like"/>
    <property type="match status" value="1"/>
</dbReference>
<evidence type="ECO:0000313" key="13">
    <source>
        <dbReference type="Proteomes" id="UP000626210"/>
    </source>
</evidence>
<dbReference type="Proteomes" id="UP000626210">
    <property type="component" value="Unassembled WGS sequence"/>
</dbReference>
<keyword evidence="13" id="KW-1185">Reference proteome</keyword>
<dbReference type="RefSeq" id="WP_229883114.1">
    <property type="nucleotide sequence ID" value="NZ_BMYK01000032.1"/>
</dbReference>
<reference evidence="13" key="1">
    <citation type="journal article" date="2019" name="Int. J. Syst. Evol. Microbiol.">
        <title>The Global Catalogue of Microorganisms (GCM) 10K type strain sequencing project: providing services to taxonomists for standard genome sequencing and annotation.</title>
        <authorList>
            <consortium name="The Broad Institute Genomics Platform"/>
            <consortium name="The Broad Institute Genome Sequencing Center for Infectious Disease"/>
            <person name="Wu L."/>
            <person name="Ma J."/>
        </authorList>
    </citation>
    <scope>NUCLEOTIDE SEQUENCE [LARGE SCALE GENOMIC DNA]</scope>
    <source>
        <strain evidence="13">KCTC 23314</strain>
    </source>
</reference>
<keyword evidence="5" id="KW-0442">Lipid degradation</keyword>
<evidence type="ECO:0008006" key="14">
    <source>
        <dbReference type="Google" id="ProtNLM"/>
    </source>
</evidence>
<protein>
    <recommendedName>
        <fullName evidence="14">Cyclic nucleotide-binding domain-containing protein</fullName>
    </recommendedName>
</protein>
<dbReference type="PRINTS" id="PR00103">
    <property type="entry name" value="CAMPKINASE"/>
</dbReference>
<keyword evidence="6" id="KW-1133">Transmembrane helix</keyword>
<name>A0ABQ3GB91_9BURK</name>
<dbReference type="Pfam" id="PF01734">
    <property type="entry name" value="Patatin"/>
    <property type="match status" value="1"/>
</dbReference>
<dbReference type="InterPro" id="IPR014710">
    <property type="entry name" value="RmlC-like_jellyroll"/>
</dbReference>
<comment type="caution">
    <text evidence="12">The sequence shown here is derived from an EMBL/GenBank/DDBJ whole genome shotgun (WGS) entry which is preliminary data.</text>
</comment>
<dbReference type="InterPro" id="IPR001423">
    <property type="entry name" value="LysoPLipase_patatin_CS"/>
</dbReference>
<comment type="caution">
    <text evidence="9">Lacks conserved residue(s) required for the propagation of feature annotation.</text>
</comment>
<dbReference type="PROSITE" id="PS50042">
    <property type="entry name" value="CNMP_BINDING_3"/>
    <property type="match status" value="1"/>
</dbReference>
<keyword evidence="3" id="KW-0812">Transmembrane</keyword>
<comment type="similarity">
    <text evidence="2">Belongs to the NTE family.</text>
</comment>
<evidence type="ECO:0000259" key="10">
    <source>
        <dbReference type="PROSITE" id="PS50042"/>
    </source>
</evidence>
<dbReference type="InterPro" id="IPR018488">
    <property type="entry name" value="cNMP-bd_CS"/>
</dbReference>
<gene>
    <name evidence="12" type="ORF">GCM10007320_57890</name>
</gene>
<organism evidence="12 13">
    <name type="scientific">Pseudorhodoferax aquiterrae</name>
    <dbReference type="NCBI Taxonomy" id="747304"/>
    <lineage>
        <taxon>Bacteria</taxon>
        <taxon>Pseudomonadati</taxon>
        <taxon>Pseudomonadota</taxon>
        <taxon>Betaproteobacteria</taxon>
        <taxon>Burkholderiales</taxon>
        <taxon>Comamonadaceae</taxon>
    </lineage>
</organism>
<dbReference type="Gene3D" id="3.40.1090.10">
    <property type="entry name" value="Cytosolic phospholipase A2 catalytic domain"/>
    <property type="match status" value="1"/>
</dbReference>
<dbReference type="Gene3D" id="2.60.120.10">
    <property type="entry name" value="Jelly Rolls"/>
    <property type="match status" value="1"/>
</dbReference>
<evidence type="ECO:0000256" key="8">
    <source>
        <dbReference type="ARBA" id="ARBA00023136"/>
    </source>
</evidence>
<dbReference type="PANTHER" id="PTHR14226:SF29">
    <property type="entry name" value="NEUROPATHY TARGET ESTERASE SWS"/>
    <property type="match status" value="1"/>
</dbReference>
<feature type="short sequence motif" description="GXSXG" evidence="9">
    <location>
        <begin position="378"/>
        <end position="382"/>
    </location>
</feature>
<evidence type="ECO:0000256" key="3">
    <source>
        <dbReference type="ARBA" id="ARBA00022692"/>
    </source>
</evidence>
<dbReference type="Pfam" id="PF00027">
    <property type="entry name" value="cNMP_binding"/>
    <property type="match status" value="1"/>
</dbReference>
<evidence type="ECO:0000259" key="11">
    <source>
        <dbReference type="PROSITE" id="PS51635"/>
    </source>
</evidence>
<dbReference type="CDD" id="cd00038">
    <property type="entry name" value="CAP_ED"/>
    <property type="match status" value="1"/>
</dbReference>
<dbReference type="InterPro" id="IPR018490">
    <property type="entry name" value="cNMP-bd_dom_sf"/>
</dbReference>
<dbReference type="InterPro" id="IPR016035">
    <property type="entry name" value="Acyl_Trfase/lysoPLipase"/>
</dbReference>
<evidence type="ECO:0000256" key="7">
    <source>
        <dbReference type="ARBA" id="ARBA00023098"/>
    </source>
</evidence>